<comment type="caution">
    <text evidence="2">The sequence shown here is derived from an EMBL/GenBank/DDBJ whole genome shotgun (WGS) entry which is preliminary data.</text>
</comment>
<accession>A0ABQ9GBD8</accession>
<protein>
    <submittedName>
        <fullName evidence="2">Uncharacterized protein</fullName>
    </submittedName>
</protein>
<evidence type="ECO:0000313" key="3">
    <source>
        <dbReference type="Proteomes" id="UP001159363"/>
    </source>
</evidence>
<evidence type="ECO:0000256" key="1">
    <source>
        <dbReference type="SAM" id="MobiDB-lite"/>
    </source>
</evidence>
<organism evidence="2 3">
    <name type="scientific">Dryococelus australis</name>
    <dbReference type="NCBI Taxonomy" id="614101"/>
    <lineage>
        <taxon>Eukaryota</taxon>
        <taxon>Metazoa</taxon>
        <taxon>Ecdysozoa</taxon>
        <taxon>Arthropoda</taxon>
        <taxon>Hexapoda</taxon>
        <taxon>Insecta</taxon>
        <taxon>Pterygota</taxon>
        <taxon>Neoptera</taxon>
        <taxon>Polyneoptera</taxon>
        <taxon>Phasmatodea</taxon>
        <taxon>Verophasmatodea</taxon>
        <taxon>Anareolatae</taxon>
        <taxon>Phasmatidae</taxon>
        <taxon>Eurycanthinae</taxon>
        <taxon>Dryococelus</taxon>
    </lineage>
</organism>
<feature type="region of interest" description="Disordered" evidence="1">
    <location>
        <begin position="65"/>
        <end position="94"/>
    </location>
</feature>
<keyword evidence="3" id="KW-1185">Reference proteome</keyword>
<reference evidence="2 3" key="1">
    <citation type="submission" date="2023-02" db="EMBL/GenBank/DDBJ databases">
        <title>LHISI_Scaffold_Assembly.</title>
        <authorList>
            <person name="Stuart O.P."/>
            <person name="Cleave R."/>
            <person name="Magrath M.J.L."/>
            <person name="Mikheyev A.S."/>
        </authorList>
    </citation>
    <scope>NUCLEOTIDE SEQUENCE [LARGE SCALE GENOMIC DNA]</scope>
    <source>
        <strain evidence="2">Daus_M_001</strain>
        <tissue evidence="2">Leg muscle</tissue>
    </source>
</reference>
<dbReference type="Proteomes" id="UP001159363">
    <property type="component" value="Chromosome 12"/>
</dbReference>
<sequence length="94" mass="11187">MNEEVSFTQLDMKAPRAGKTIARFPLRLQNADKLKFKYLKYRNLQELLLFVPPIHHEFYNNLPHFDGPGNSKRIRRNDEDDGTEADRFYRTDSE</sequence>
<gene>
    <name evidence="2" type="ORF">PR048_028743</name>
</gene>
<dbReference type="EMBL" id="JARBHB010000013">
    <property type="protein sequence ID" value="KAJ8869735.1"/>
    <property type="molecule type" value="Genomic_DNA"/>
</dbReference>
<proteinExistence type="predicted"/>
<name>A0ABQ9GBD8_9NEOP</name>
<evidence type="ECO:0000313" key="2">
    <source>
        <dbReference type="EMBL" id="KAJ8869735.1"/>
    </source>
</evidence>
<feature type="compositionally biased region" description="Basic and acidic residues" evidence="1">
    <location>
        <begin position="84"/>
        <end position="94"/>
    </location>
</feature>